<dbReference type="SUPFAM" id="SSF56317">
    <property type="entry name" value="Carbon-nitrogen hydrolase"/>
    <property type="match status" value="1"/>
</dbReference>
<dbReference type="GO" id="GO:0106008">
    <property type="term" value="F:2-oxoglutaramate amidase activity"/>
    <property type="evidence" value="ECO:0007669"/>
    <property type="project" value="TreeGrafter"/>
</dbReference>
<dbReference type="Gene3D" id="3.60.110.10">
    <property type="entry name" value="Carbon-nitrogen hydrolase"/>
    <property type="match status" value="1"/>
</dbReference>
<dbReference type="GO" id="GO:0050152">
    <property type="term" value="F:omega-amidase activity"/>
    <property type="evidence" value="ECO:0007669"/>
    <property type="project" value="TreeGrafter"/>
</dbReference>
<gene>
    <name evidence="2" type="ORF">XJ32_02385</name>
</gene>
<dbReference type="PROSITE" id="PS50263">
    <property type="entry name" value="CN_HYDROLASE"/>
    <property type="match status" value="1"/>
</dbReference>
<dbReference type="PANTHER" id="PTHR47799">
    <property type="entry name" value="OMEGA-AMIDASE YAFV"/>
    <property type="match status" value="1"/>
</dbReference>
<organism evidence="2 3">
    <name type="scientific">Helicobacter bilis</name>
    <dbReference type="NCBI Taxonomy" id="37372"/>
    <lineage>
        <taxon>Bacteria</taxon>
        <taxon>Pseudomonadati</taxon>
        <taxon>Campylobacterota</taxon>
        <taxon>Epsilonproteobacteria</taxon>
        <taxon>Campylobacterales</taxon>
        <taxon>Helicobacteraceae</taxon>
        <taxon>Helicobacter</taxon>
    </lineage>
</organism>
<accession>A0A1Q2LFG3</accession>
<feature type="domain" description="CN hydrolase" evidence="1">
    <location>
        <begin position="5"/>
        <end position="233"/>
    </location>
</feature>
<dbReference type="Pfam" id="PF00795">
    <property type="entry name" value="CN_hydrolase"/>
    <property type="match status" value="1"/>
</dbReference>
<dbReference type="Proteomes" id="UP000188298">
    <property type="component" value="Chromosome"/>
</dbReference>
<evidence type="ECO:0000313" key="3">
    <source>
        <dbReference type="Proteomes" id="UP000188298"/>
    </source>
</evidence>
<evidence type="ECO:0000313" key="2">
    <source>
        <dbReference type="EMBL" id="AQQ59148.1"/>
    </source>
</evidence>
<evidence type="ECO:0000259" key="1">
    <source>
        <dbReference type="PROSITE" id="PS50263"/>
    </source>
</evidence>
<dbReference type="InterPro" id="IPR036526">
    <property type="entry name" value="C-N_Hydrolase_sf"/>
</dbReference>
<proteinExistence type="predicted"/>
<dbReference type="CDD" id="cd07197">
    <property type="entry name" value="nitrilase"/>
    <property type="match status" value="1"/>
</dbReference>
<dbReference type="RefSeq" id="WP_077388234.1">
    <property type="nucleotide sequence ID" value="NZ_CP019645.1"/>
</dbReference>
<protein>
    <submittedName>
        <fullName evidence="2">Nitrilase</fullName>
    </submittedName>
</protein>
<dbReference type="AlphaFoldDB" id="A0A1Q2LFG3"/>
<dbReference type="InterPro" id="IPR052737">
    <property type="entry name" value="Omega-amidase_YafV"/>
</dbReference>
<name>A0A1Q2LFG3_9HELI</name>
<reference evidence="2 3" key="1">
    <citation type="submission" date="2017-02" db="EMBL/GenBank/DDBJ databases">
        <title>Whole genome sequencing of Helicobacter bilis strain AAQJH.</title>
        <authorList>
            <person name="Conlan S."/>
            <person name="Thomas P.J."/>
            <person name="Mullikin J."/>
            <person name="Palmore T.N."/>
            <person name="Frank K.M."/>
            <person name="Segre J.A."/>
        </authorList>
    </citation>
    <scope>NUCLEOTIDE SEQUENCE [LARGE SCALE GENOMIC DNA]</scope>
    <source>
        <strain evidence="2 3">AAQJH</strain>
    </source>
</reference>
<dbReference type="EMBL" id="CP019645">
    <property type="protein sequence ID" value="AQQ59148.1"/>
    <property type="molecule type" value="Genomic_DNA"/>
</dbReference>
<sequence length="245" mass="27821">MKTIFKTFYTLQLKTKANWEDNLARLEAKLLECEKDSYILASEVFLTGFAYQKMAEASEFSEIATRKLQELSKDKTIVITMIEQEGRKYVNRLKVFHKGRIAYTQKKAKLFPLGNEHLHFKAGDIKDIKTFMLDGILCAALNCFEVRFIDLWKKIQGAQVIFVPAAWGKARKVHFQTLTRALAIANQSFVIASSCAGNEYAKGSSIITPYGIVYKNDSKEMIQAQVNLAEVTKMRIHIDTGIPHA</sequence>
<dbReference type="PANTHER" id="PTHR47799:SF1">
    <property type="entry name" value="OMEGA-AMIDASE YAFV"/>
    <property type="match status" value="1"/>
</dbReference>
<dbReference type="KEGG" id="hbl:XJ32_02385"/>
<dbReference type="InterPro" id="IPR003010">
    <property type="entry name" value="C-N_Hydrolase"/>
</dbReference>